<dbReference type="SMART" id="SM00271">
    <property type="entry name" value="DnaJ"/>
    <property type="match status" value="1"/>
</dbReference>
<dbReference type="GO" id="GO:0008270">
    <property type="term" value="F:zinc ion binding"/>
    <property type="evidence" value="ECO:0007669"/>
    <property type="project" value="UniProtKB-KW"/>
</dbReference>
<dbReference type="GO" id="GO:0051082">
    <property type="term" value="F:unfolded protein binding"/>
    <property type="evidence" value="ECO:0007669"/>
    <property type="project" value="InterPro"/>
</dbReference>
<evidence type="ECO:0000256" key="3">
    <source>
        <dbReference type="ARBA" id="ARBA00022771"/>
    </source>
</evidence>
<dbReference type="Gene3D" id="2.10.230.10">
    <property type="entry name" value="Heat shock protein DnaJ, cysteine-rich domain"/>
    <property type="match status" value="1"/>
</dbReference>
<dbReference type="PROSITE" id="PS51188">
    <property type="entry name" value="ZF_CR"/>
    <property type="match status" value="1"/>
</dbReference>
<evidence type="ECO:0000313" key="10">
    <source>
        <dbReference type="EMBL" id="KAA8905782.1"/>
    </source>
</evidence>
<dbReference type="FunFam" id="2.10.230.10:FF:000001">
    <property type="entry name" value="DnaJ subfamily A member 2"/>
    <property type="match status" value="1"/>
</dbReference>
<dbReference type="EMBL" id="SWFS01000408">
    <property type="protein sequence ID" value="KAA8905782.1"/>
    <property type="molecule type" value="Genomic_DNA"/>
</dbReference>
<comment type="caution">
    <text evidence="10">The sequence shown here is derived from an EMBL/GenBank/DDBJ whole genome shotgun (WGS) entry which is preliminary data.</text>
</comment>
<evidence type="ECO:0000256" key="5">
    <source>
        <dbReference type="ARBA" id="ARBA00023186"/>
    </source>
</evidence>
<dbReference type="Pfam" id="PF00226">
    <property type="entry name" value="DnaJ"/>
    <property type="match status" value="1"/>
</dbReference>
<dbReference type="SUPFAM" id="SSF57938">
    <property type="entry name" value="DnaJ/Hsp40 cysteine-rich domain"/>
    <property type="match status" value="1"/>
</dbReference>
<name>A0A642UUZ4_9ASCO</name>
<evidence type="ECO:0000256" key="6">
    <source>
        <dbReference type="PROSITE-ProRule" id="PRU00546"/>
    </source>
</evidence>
<evidence type="ECO:0000256" key="4">
    <source>
        <dbReference type="ARBA" id="ARBA00022833"/>
    </source>
</evidence>
<dbReference type="SUPFAM" id="SSF46565">
    <property type="entry name" value="Chaperone J-domain"/>
    <property type="match status" value="1"/>
</dbReference>
<proteinExistence type="predicted"/>
<evidence type="ECO:0000259" key="8">
    <source>
        <dbReference type="PROSITE" id="PS50076"/>
    </source>
</evidence>
<keyword evidence="7" id="KW-0732">Signal</keyword>
<keyword evidence="3 6" id="KW-0863">Zinc-finger</keyword>
<dbReference type="InterPro" id="IPR018253">
    <property type="entry name" value="DnaJ_domain_CS"/>
</dbReference>
<keyword evidence="1 6" id="KW-0479">Metal-binding</keyword>
<dbReference type="InterPro" id="IPR001623">
    <property type="entry name" value="DnaJ_domain"/>
</dbReference>
<dbReference type="OrthoDB" id="550424at2759"/>
<evidence type="ECO:0000256" key="2">
    <source>
        <dbReference type="ARBA" id="ARBA00022737"/>
    </source>
</evidence>
<evidence type="ECO:0000256" key="1">
    <source>
        <dbReference type="ARBA" id="ARBA00022723"/>
    </source>
</evidence>
<dbReference type="GO" id="GO:0030544">
    <property type="term" value="F:Hsp70 protein binding"/>
    <property type="evidence" value="ECO:0007669"/>
    <property type="project" value="InterPro"/>
</dbReference>
<feature type="zinc finger region" description="CR-type" evidence="6">
    <location>
        <begin position="145"/>
        <end position="227"/>
    </location>
</feature>
<dbReference type="Pfam" id="PF01556">
    <property type="entry name" value="DnaJ_C"/>
    <property type="match status" value="1"/>
</dbReference>
<gene>
    <name evidence="10" type="ORF">TRICI_005239</name>
</gene>
<dbReference type="CDD" id="cd06257">
    <property type="entry name" value="DnaJ"/>
    <property type="match status" value="1"/>
</dbReference>
<accession>A0A642UUZ4</accession>
<keyword evidence="4 6" id="KW-0862">Zinc</keyword>
<feature type="domain" description="J" evidence="8">
    <location>
        <begin position="5"/>
        <end position="83"/>
    </location>
</feature>
<evidence type="ECO:0000313" key="11">
    <source>
        <dbReference type="Proteomes" id="UP000761534"/>
    </source>
</evidence>
<dbReference type="Gene3D" id="2.60.260.20">
    <property type="entry name" value="Urease metallochaperone UreE, N-terminal domain"/>
    <property type="match status" value="2"/>
</dbReference>
<dbReference type="PANTHER" id="PTHR43888">
    <property type="entry name" value="DNAJ-LIKE-2, ISOFORM A-RELATED"/>
    <property type="match status" value="1"/>
</dbReference>
<dbReference type="SUPFAM" id="SSF49493">
    <property type="entry name" value="HSP40/DnaJ peptide-binding domain"/>
    <property type="match status" value="2"/>
</dbReference>
<keyword evidence="5" id="KW-0143">Chaperone</keyword>
<dbReference type="InterPro" id="IPR002939">
    <property type="entry name" value="DnaJ_C"/>
</dbReference>
<feature type="chain" id="PRO_5024936848" evidence="7">
    <location>
        <begin position="22"/>
        <end position="365"/>
    </location>
</feature>
<evidence type="ECO:0000259" key="9">
    <source>
        <dbReference type="PROSITE" id="PS51188"/>
    </source>
</evidence>
<organism evidence="10 11">
    <name type="scientific">Trichomonascus ciferrii</name>
    <dbReference type="NCBI Taxonomy" id="44093"/>
    <lineage>
        <taxon>Eukaryota</taxon>
        <taxon>Fungi</taxon>
        <taxon>Dikarya</taxon>
        <taxon>Ascomycota</taxon>
        <taxon>Saccharomycotina</taxon>
        <taxon>Dipodascomycetes</taxon>
        <taxon>Dipodascales</taxon>
        <taxon>Trichomonascaceae</taxon>
        <taxon>Trichomonascus</taxon>
        <taxon>Trichomonascus ciferrii complex</taxon>
    </lineage>
</organism>
<feature type="domain" description="CR-type" evidence="9">
    <location>
        <begin position="145"/>
        <end position="227"/>
    </location>
</feature>
<dbReference type="VEuPathDB" id="FungiDB:TRICI_005239"/>
<dbReference type="Pfam" id="PF00684">
    <property type="entry name" value="DnaJ_CXXCXGXG"/>
    <property type="match status" value="1"/>
</dbReference>
<dbReference type="CDD" id="cd10747">
    <property type="entry name" value="DnaJ_C"/>
    <property type="match status" value="1"/>
</dbReference>
<dbReference type="InterPro" id="IPR008971">
    <property type="entry name" value="HSP40/DnaJ_pept-bd"/>
</dbReference>
<reference evidence="10" key="1">
    <citation type="journal article" date="2019" name="G3 (Bethesda)">
        <title>Genome Assemblies of Two Rare Opportunistic Yeast Pathogens: Diutina rugosa (syn. Candida rugosa) and Trichomonascus ciferrii (syn. Candida ciferrii).</title>
        <authorList>
            <person name="Mixao V."/>
            <person name="Saus E."/>
            <person name="Hansen A.P."/>
            <person name="Lass-Florl C."/>
            <person name="Gabaldon T."/>
        </authorList>
    </citation>
    <scope>NUCLEOTIDE SEQUENCE</scope>
    <source>
        <strain evidence="10">CBS 4856</strain>
    </source>
</reference>
<dbReference type="PROSITE" id="PS00636">
    <property type="entry name" value="DNAJ_1"/>
    <property type="match status" value="1"/>
</dbReference>
<dbReference type="InterPro" id="IPR001305">
    <property type="entry name" value="HSP_DnaJ_Cys-rich_dom"/>
</dbReference>
<keyword evidence="2" id="KW-0677">Repeat</keyword>
<dbReference type="InterPro" id="IPR036410">
    <property type="entry name" value="HSP_DnaJ_Cys-rich_dom_sf"/>
</dbReference>
<dbReference type="PROSITE" id="PS50076">
    <property type="entry name" value="DNAJ_2"/>
    <property type="match status" value="1"/>
</dbReference>
<dbReference type="Gene3D" id="1.10.287.110">
    <property type="entry name" value="DnaJ domain"/>
    <property type="match status" value="1"/>
</dbReference>
<dbReference type="GO" id="GO:0006457">
    <property type="term" value="P:protein folding"/>
    <property type="evidence" value="ECO:0007669"/>
    <property type="project" value="InterPro"/>
</dbReference>
<sequence length="365" mass="39856">MVRIGLIAVIGLCFLVQLCLAGADYYKVTSEKEIKKAYRKLSREYHPDKNPGNEEAAQKFVEIAGAYEVLSDKEQRAIYDKFGEEGLKNGAGGHGHQPMRNAFDIFQQFFGGGAGGFHGGGGGGVPRGPDTETHVTCSLRQAYTGGTVDLTVNLQGVCDECDGSGSADGQEHVCDACQGSGVRVIRHQLAPGMFQQVQTQCERCGGRGHVIVHPCKVCGGRRVVREDRNYHVYVEPGSPRRFDHRIPGEADQSPDWEAGDLIVRVSESREDNMGYRRRGPHLFRTEVLSAREALKGGWQRSIPFLDGESHVKLKRAAGVAVADGEIEAVKGYGMPIRDRHGEYGNLFVEYVVILPGGQARSKADL</sequence>
<protein>
    <submittedName>
        <fullName evidence="10">Uncharacterized protein</fullName>
    </submittedName>
</protein>
<keyword evidence="11" id="KW-1185">Reference proteome</keyword>
<evidence type="ECO:0000256" key="7">
    <source>
        <dbReference type="SAM" id="SignalP"/>
    </source>
</evidence>
<dbReference type="CDD" id="cd10719">
    <property type="entry name" value="DnaJ_zf"/>
    <property type="match status" value="1"/>
</dbReference>
<dbReference type="InterPro" id="IPR036869">
    <property type="entry name" value="J_dom_sf"/>
</dbReference>
<dbReference type="InterPro" id="IPR044713">
    <property type="entry name" value="DNJA1/2-like"/>
</dbReference>
<dbReference type="Proteomes" id="UP000761534">
    <property type="component" value="Unassembled WGS sequence"/>
</dbReference>
<feature type="signal peptide" evidence="7">
    <location>
        <begin position="1"/>
        <end position="21"/>
    </location>
</feature>
<dbReference type="AlphaFoldDB" id="A0A642UUZ4"/>
<dbReference type="PRINTS" id="PR00625">
    <property type="entry name" value="JDOMAIN"/>
</dbReference>